<organism evidence="2 3">
    <name type="scientific">Sulfobacillus acidophilus (strain ATCC 700253 / DSM 10332 / NAL)</name>
    <dbReference type="NCBI Taxonomy" id="679936"/>
    <lineage>
        <taxon>Bacteria</taxon>
        <taxon>Bacillati</taxon>
        <taxon>Bacillota</taxon>
        <taxon>Clostridia</taxon>
        <taxon>Eubacteriales</taxon>
        <taxon>Clostridiales Family XVII. Incertae Sedis</taxon>
        <taxon>Sulfobacillus</taxon>
    </lineage>
</organism>
<dbReference type="PATRIC" id="fig|679936.5.peg.447"/>
<evidence type="ECO:0008006" key="4">
    <source>
        <dbReference type="Google" id="ProtNLM"/>
    </source>
</evidence>
<dbReference type="Proteomes" id="UP000005439">
    <property type="component" value="Chromosome"/>
</dbReference>
<dbReference type="SUPFAM" id="SSF50939">
    <property type="entry name" value="Sialidases"/>
    <property type="match status" value="1"/>
</dbReference>
<dbReference type="CDD" id="cd15482">
    <property type="entry name" value="Sialidase_non-viral"/>
    <property type="match status" value="1"/>
</dbReference>
<accession>G8TYN0</accession>
<reference evidence="2 3" key="2">
    <citation type="journal article" date="2012" name="Stand. Genomic Sci.">
        <title>Complete genome sequence of the moderately thermophilic mineral-sulfide-oxidizing firmicute Sulfobacillus acidophilus type strain (NAL(T)).</title>
        <authorList>
            <person name="Anderson I."/>
            <person name="Chertkov O."/>
            <person name="Chen A."/>
            <person name="Saunders E."/>
            <person name="Lapidus A."/>
            <person name="Nolan M."/>
            <person name="Lucas S."/>
            <person name="Hammon N."/>
            <person name="Deshpande S."/>
            <person name="Cheng J.F."/>
            <person name="Han C."/>
            <person name="Tapia R."/>
            <person name="Goodwin L.A."/>
            <person name="Pitluck S."/>
            <person name="Liolios K."/>
            <person name="Pagani I."/>
            <person name="Ivanova N."/>
            <person name="Mikhailova N."/>
            <person name="Pati A."/>
            <person name="Palaniappan K."/>
            <person name="Land M."/>
            <person name="Pan C."/>
            <person name="Rohde M."/>
            <person name="Pukall R."/>
            <person name="Goker M."/>
            <person name="Detter J.C."/>
            <person name="Woyke T."/>
            <person name="Bristow J."/>
            <person name="Eisen J.A."/>
            <person name="Markowitz V."/>
            <person name="Hugenholtz P."/>
            <person name="Kyrpides N.C."/>
            <person name="Klenk H.P."/>
            <person name="Mavromatis K."/>
        </authorList>
    </citation>
    <scope>NUCLEOTIDE SEQUENCE [LARGE SCALE GENOMIC DNA]</scope>
    <source>
        <strain evidence="3">ATCC 700253 / DSM 10332 / NAL</strain>
    </source>
</reference>
<dbReference type="InterPro" id="IPR036278">
    <property type="entry name" value="Sialidase_sf"/>
</dbReference>
<sequence>MVPKAVLAVGLLGIVVLSGCGGVSPPQASGTPSTAPVSHPVSVPVATSSPLNAGNPSTPGSNVAASPTATYRLPNRLVYGNNQVTTFLTSTLAWRLNAMGVAAGSEGATLAMTTNGGTSWVTLSSTNPTGSLGLLPTFGDKDGVSFINPQVGWLTGSYPYAANAQPIPLFYQTHNGGRTWSPVRLPMPAVGPGHPLTLTPPAFVSADDGLLIGYLGSLNRVPPPFMLLWVTDDGGIHWQAVPASGSGHRLGFQWNVPQAGMVIMTWAGHSWETTNFGQSWQPYRSAPGALIHAASSNPPPFSGTILQRIVGPEGPEAIPNGYVGSPPSRLIFSST</sequence>
<dbReference type="AlphaFoldDB" id="G8TYN0"/>
<feature type="compositionally biased region" description="Polar residues" evidence="1">
    <location>
        <begin position="51"/>
        <end position="67"/>
    </location>
</feature>
<feature type="compositionally biased region" description="Low complexity" evidence="1">
    <location>
        <begin position="31"/>
        <end position="50"/>
    </location>
</feature>
<feature type="region of interest" description="Disordered" evidence="1">
    <location>
        <begin position="25"/>
        <end position="67"/>
    </location>
</feature>
<proteinExistence type="predicted"/>
<protein>
    <recommendedName>
        <fullName evidence="4">Photosynthesis system II assembly factor Ycf48/Hcf136-like domain-containing protein</fullName>
    </recommendedName>
</protein>
<reference evidence="3" key="1">
    <citation type="submission" date="2011-12" db="EMBL/GenBank/DDBJ databases">
        <title>The complete genome of chromosome of Sulfobacillus acidophilus DSM 10332.</title>
        <authorList>
            <person name="Lucas S."/>
            <person name="Han J."/>
            <person name="Lapidus A."/>
            <person name="Bruce D."/>
            <person name="Goodwin L."/>
            <person name="Pitluck S."/>
            <person name="Peters L."/>
            <person name="Kyrpides N."/>
            <person name="Mavromatis K."/>
            <person name="Ivanova N."/>
            <person name="Mikhailova N."/>
            <person name="Chertkov O."/>
            <person name="Saunders E."/>
            <person name="Detter J.C."/>
            <person name="Tapia R."/>
            <person name="Han C."/>
            <person name="Land M."/>
            <person name="Hauser L."/>
            <person name="Markowitz V."/>
            <person name="Cheng J.-F."/>
            <person name="Hugenholtz P."/>
            <person name="Woyke T."/>
            <person name="Wu D."/>
            <person name="Pukall R."/>
            <person name="Gehrich-Schroeter G."/>
            <person name="Schneider S."/>
            <person name="Klenk H.-P."/>
            <person name="Eisen J.A."/>
        </authorList>
    </citation>
    <scope>NUCLEOTIDE SEQUENCE [LARGE SCALE GENOMIC DNA]</scope>
    <source>
        <strain evidence="3">ATCC 700253 / DSM 10332 / NAL</strain>
    </source>
</reference>
<evidence type="ECO:0000313" key="3">
    <source>
        <dbReference type="Proteomes" id="UP000005439"/>
    </source>
</evidence>
<dbReference type="HOGENOM" id="CLU_828806_0_0_9"/>
<dbReference type="PROSITE" id="PS51257">
    <property type="entry name" value="PROKAR_LIPOPROTEIN"/>
    <property type="match status" value="1"/>
</dbReference>
<dbReference type="KEGG" id="sap:Sulac_0435"/>
<dbReference type="STRING" id="679936.Sulac_0435"/>
<dbReference type="EMBL" id="CP003179">
    <property type="protein sequence ID" value="AEW03995.1"/>
    <property type="molecule type" value="Genomic_DNA"/>
</dbReference>
<dbReference type="Gene3D" id="2.130.10.10">
    <property type="entry name" value="YVTN repeat-like/Quinoprotein amine dehydrogenase"/>
    <property type="match status" value="1"/>
</dbReference>
<dbReference type="InterPro" id="IPR015943">
    <property type="entry name" value="WD40/YVTN_repeat-like_dom_sf"/>
</dbReference>
<evidence type="ECO:0000313" key="2">
    <source>
        <dbReference type="EMBL" id="AEW03995.1"/>
    </source>
</evidence>
<evidence type="ECO:0000256" key="1">
    <source>
        <dbReference type="SAM" id="MobiDB-lite"/>
    </source>
</evidence>
<gene>
    <name evidence="2" type="ordered locus">Sulac_0435</name>
</gene>
<keyword evidence="3" id="KW-1185">Reference proteome</keyword>
<name>G8TYN0_SULAD</name>